<keyword evidence="5 7" id="KW-0472">Membrane</keyword>
<evidence type="ECO:0000259" key="8">
    <source>
        <dbReference type="Pfam" id="PF12832"/>
    </source>
</evidence>
<keyword evidence="3 7" id="KW-0812">Transmembrane</keyword>
<dbReference type="PANTHER" id="PTHR16172">
    <property type="entry name" value="MAJOR FACILITATOR SUPERFAMILY DOMAIN-CONTAINING PROTEIN 6-LIKE"/>
    <property type="match status" value="1"/>
</dbReference>
<evidence type="ECO:0000256" key="7">
    <source>
        <dbReference type="SAM" id="Phobius"/>
    </source>
</evidence>
<feature type="compositionally biased region" description="Low complexity" evidence="6">
    <location>
        <begin position="211"/>
        <end position="225"/>
    </location>
</feature>
<evidence type="ECO:0000256" key="6">
    <source>
        <dbReference type="SAM" id="MobiDB-lite"/>
    </source>
</evidence>
<evidence type="ECO:0000256" key="5">
    <source>
        <dbReference type="ARBA" id="ARBA00023136"/>
    </source>
</evidence>
<protein>
    <recommendedName>
        <fullName evidence="8">Major facilitator superfamily associated domain-containing protein</fullName>
    </recommendedName>
</protein>
<comment type="caution">
    <text evidence="9">The sequence shown here is derived from an EMBL/GenBank/DDBJ whole genome shotgun (WGS) entry which is preliminary data.</text>
</comment>
<dbReference type="PANTHER" id="PTHR16172:SF41">
    <property type="entry name" value="MAJOR FACILITATOR SUPERFAMILY DOMAIN-CONTAINING PROTEIN 6-LIKE"/>
    <property type="match status" value="1"/>
</dbReference>
<dbReference type="InterPro" id="IPR036259">
    <property type="entry name" value="MFS_trans_sf"/>
</dbReference>
<dbReference type="Pfam" id="PF12832">
    <property type="entry name" value="MFS_1_like"/>
    <property type="match status" value="1"/>
</dbReference>
<feature type="domain" description="Major facilitator superfamily associated" evidence="8">
    <location>
        <begin position="58"/>
        <end position="386"/>
    </location>
</feature>
<evidence type="ECO:0000256" key="4">
    <source>
        <dbReference type="ARBA" id="ARBA00022989"/>
    </source>
</evidence>
<evidence type="ECO:0000256" key="1">
    <source>
        <dbReference type="ARBA" id="ARBA00004141"/>
    </source>
</evidence>
<dbReference type="Proteomes" id="UP001162640">
    <property type="component" value="Unassembled WGS sequence"/>
</dbReference>
<reference evidence="10" key="1">
    <citation type="journal article" date="2023" name="Commun. Biol.">
        <title>Genome analysis of Parmales, the sister group of diatoms, reveals the evolutionary specialization of diatoms from phago-mixotrophs to photoautotrophs.</title>
        <authorList>
            <person name="Ban H."/>
            <person name="Sato S."/>
            <person name="Yoshikawa S."/>
            <person name="Yamada K."/>
            <person name="Nakamura Y."/>
            <person name="Ichinomiya M."/>
            <person name="Sato N."/>
            <person name="Blanc-Mathieu R."/>
            <person name="Endo H."/>
            <person name="Kuwata A."/>
            <person name="Ogata H."/>
        </authorList>
    </citation>
    <scope>NUCLEOTIDE SEQUENCE [LARGE SCALE GENOMIC DNA]</scope>
</reference>
<keyword evidence="4 7" id="KW-1133">Transmembrane helix</keyword>
<feature type="transmembrane region" description="Helical" evidence="7">
    <location>
        <begin position="73"/>
        <end position="92"/>
    </location>
</feature>
<dbReference type="SUPFAM" id="SSF103473">
    <property type="entry name" value="MFS general substrate transporter"/>
    <property type="match status" value="1"/>
</dbReference>
<evidence type="ECO:0000256" key="2">
    <source>
        <dbReference type="ARBA" id="ARBA00005241"/>
    </source>
</evidence>
<feature type="transmembrane region" description="Helical" evidence="7">
    <location>
        <begin position="276"/>
        <end position="295"/>
    </location>
</feature>
<proteinExistence type="inferred from homology"/>
<feature type="transmembrane region" description="Helical" evidence="7">
    <location>
        <begin position="39"/>
        <end position="61"/>
    </location>
</feature>
<dbReference type="Gene3D" id="1.20.1250.20">
    <property type="entry name" value="MFS general substrate transporter like domains"/>
    <property type="match status" value="1"/>
</dbReference>
<evidence type="ECO:0000313" key="10">
    <source>
        <dbReference type="Proteomes" id="UP001162640"/>
    </source>
</evidence>
<gene>
    <name evidence="9" type="ORF">TL16_g02784</name>
</gene>
<dbReference type="InterPro" id="IPR051717">
    <property type="entry name" value="MFS_MFSD6"/>
</dbReference>
<feature type="transmembrane region" description="Helical" evidence="7">
    <location>
        <begin position="233"/>
        <end position="256"/>
    </location>
</feature>
<accession>A0A9W6ZRN1</accession>
<feature type="transmembrane region" description="Helical" evidence="7">
    <location>
        <begin position="139"/>
        <end position="156"/>
    </location>
</feature>
<name>A0A9W6ZRN1_9STRA</name>
<organism evidence="9 10">
    <name type="scientific">Triparma laevis f. inornata</name>
    <dbReference type="NCBI Taxonomy" id="1714386"/>
    <lineage>
        <taxon>Eukaryota</taxon>
        <taxon>Sar</taxon>
        <taxon>Stramenopiles</taxon>
        <taxon>Ochrophyta</taxon>
        <taxon>Bolidophyceae</taxon>
        <taxon>Parmales</taxon>
        <taxon>Triparmaceae</taxon>
        <taxon>Triparma</taxon>
    </lineage>
</organism>
<sequence>MKASPSLLYFTSFMLFASNGGRFSSLIFPALCPAFQSSPLLLSLFFILANISSATTLPKIVSIYAQSSASRKANIFTVAVLVTTFTYFLAFLPPFSSAPIQIVLRMFGSISTSLISTLGDSLTVKHGQKHGSEFGQARLYGAVSWALMSIFVGILAESTGSWAAATLPAATISALLAAHTGKNLILNTEDDNDTVAYAKVDESENDPPPQTQTQTQTQTPPNQPTPLQAFQKFTATFTSSSFIFSVFALATGMSIVESLSFEYFANSLHAPPSLNGLTVLITVIFEIPLFHYASALENRIGYKNMQLVAMLAYSLRVIGYTLVPQAWMILLLEPLHGVTYALGKTASISFVKIHCDGAVGQSVVNVIRGNIGPLLGLFVYGLFAELWSEDAAYRGFGIFVFAACIASKAMSTMVHEKTNTNTIELEL</sequence>
<dbReference type="InterPro" id="IPR024989">
    <property type="entry name" value="MFS_assoc_dom"/>
</dbReference>
<evidence type="ECO:0000256" key="3">
    <source>
        <dbReference type="ARBA" id="ARBA00022692"/>
    </source>
</evidence>
<comment type="similarity">
    <text evidence="2">Belongs to the major facilitator superfamily. MFSD6 family.</text>
</comment>
<feature type="transmembrane region" description="Helical" evidence="7">
    <location>
        <begin position="391"/>
        <end position="410"/>
    </location>
</feature>
<dbReference type="EMBL" id="BLQM01000070">
    <property type="protein sequence ID" value="GMH59232.1"/>
    <property type="molecule type" value="Genomic_DNA"/>
</dbReference>
<evidence type="ECO:0000313" key="9">
    <source>
        <dbReference type="EMBL" id="GMH59232.1"/>
    </source>
</evidence>
<feature type="region of interest" description="Disordered" evidence="6">
    <location>
        <begin position="201"/>
        <end position="225"/>
    </location>
</feature>
<dbReference type="GO" id="GO:0016020">
    <property type="term" value="C:membrane"/>
    <property type="evidence" value="ECO:0007669"/>
    <property type="project" value="UniProtKB-SubCell"/>
</dbReference>
<dbReference type="AlphaFoldDB" id="A0A9W6ZRN1"/>
<feature type="transmembrane region" description="Helical" evidence="7">
    <location>
        <begin position="307"/>
        <end position="330"/>
    </location>
</feature>
<comment type="subcellular location">
    <subcellularLocation>
        <location evidence="1">Membrane</location>
        <topology evidence="1">Multi-pass membrane protein</topology>
    </subcellularLocation>
</comment>